<evidence type="ECO:0000313" key="2">
    <source>
        <dbReference type="Proteomes" id="UP000789739"/>
    </source>
</evidence>
<proteinExistence type="predicted"/>
<comment type="caution">
    <text evidence="1">The sequence shown here is derived from an EMBL/GenBank/DDBJ whole genome shotgun (WGS) entry which is preliminary data.</text>
</comment>
<name>A0A9N9CNV8_9GLOM</name>
<keyword evidence="2" id="KW-1185">Reference proteome</keyword>
<dbReference type="AlphaFoldDB" id="A0A9N9CNV8"/>
<protein>
    <submittedName>
        <fullName evidence="1">3454_t:CDS:1</fullName>
    </submittedName>
</protein>
<dbReference type="EMBL" id="CAJVPI010001300">
    <property type="protein sequence ID" value="CAG8605699.1"/>
    <property type="molecule type" value="Genomic_DNA"/>
</dbReference>
<accession>A0A9N9CNV8</accession>
<sequence length="53" mass="6338">MFADGTKLNQRIFLKKQEKISARDDTIWLQRTKDVSKRDLLVLDSQWDVFLNL</sequence>
<gene>
    <name evidence="1" type="ORF">PBRASI_LOCUS7889</name>
</gene>
<organism evidence="1 2">
    <name type="scientific">Paraglomus brasilianum</name>
    <dbReference type="NCBI Taxonomy" id="144538"/>
    <lineage>
        <taxon>Eukaryota</taxon>
        <taxon>Fungi</taxon>
        <taxon>Fungi incertae sedis</taxon>
        <taxon>Mucoromycota</taxon>
        <taxon>Glomeromycotina</taxon>
        <taxon>Glomeromycetes</taxon>
        <taxon>Paraglomerales</taxon>
        <taxon>Paraglomeraceae</taxon>
        <taxon>Paraglomus</taxon>
    </lineage>
</organism>
<reference evidence="1" key="1">
    <citation type="submission" date="2021-06" db="EMBL/GenBank/DDBJ databases">
        <authorList>
            <person name="Kallberg Y."/>
            <person name="Tangrot J."/>
            <person name="Rosling A."/>
        </authorList>
    </citation>
    <scope>NUCLEOTIDE SEQUENCE</scope>
    <source>
        <strain evidence="1">BR232B</strain>
    </source>
</reference>
<evidence type="ECO:0000313" key="1">
    <source>
        <dbReference type="EMBL" id="CAG8605699.1"/>
    </source>
</evidence>
<dbReference type="Proteomes" id="UP000789739">
    <property type="component" value="Unassembled WGS sequence"/>
</dbReference>